<dbReference type="EMBL" id="JAUEPS010000002">
    <property type="protein sequence ID" value="KAK0468465.1"/>
    <property type="molecule type" value="Genomic_DNA"/>
</dbReference>
<keyword evidence="2" id="KW-1185">Reference proteome</keyword>
<gene>
    <name evidence="1" type="ORF">EV420DRAFT_1635717</name>
</gene>
<dbReference type="GeneID" id="85360028"/>
<organism evidence="1 2">
    <name type="scientific">Armillaria tabescens</name>
    <name type="common">Ringless honey mushroom</name>
    <name type="synonym">Agaricus tabescens</name>
    <dbReference type="NCBI Taxonomy" id="1929756"/>
    <lineage>
        <taxon>Eukaryota</taxon>
        <taxon>Fungi</taxon>
        <taxon>Dikarya</taxon>
        <taxon>Basidiomycota</taxon>
        <taxon>Agaricomycotina</taxon>
        <taxon>Agaricomycetes</taxon>
        <taxon>Agaricomycetidae</taxon>
        <taxon>Agaricales</taxon>
        <taxon>Marasmiineae</taxon>
        <taxon>Physalacriaceae</taxon>
        <taxon>Desarmillaria</taxon>
    </lineage>
</organism>
<dbReference type="AlphaFoldDB" id="A0AA39U795"/>
<reference evidence="1" key="1">
    <citation type="submission" date="2023-06" db="EMBL/GenBank/DDBJ databases">
        <authorList>
            <consortium name="Lawrence Berkeley National Laboratory"/>
            <person name="Ahrendt S."/>
            <person name="Sahu N."/>
            <person name="Indic B."/>
            <person name="Wong-Bajracharya J."/>
            <person name="Merenyi Z."/>
            <person name="Ke H.-M."/>
            <person name="Monk M."/>
            <person name="Kocsube S."/>
            <person name="Drula E."/>
            <person name="Lipzen A."/>
            <person name="Balint B."/>
            <person name="Henrissat B."/>
            <person name="Andreopoulos B."/>
            <person name="Martin F.M."/>
            <person name="Harder C.B."/>
            <person name="Rigling D."/>
            <person name="Ford K.L."/>
            <person name="Foster G.D."/>
            <person name="Pangilinan J."/>
            <person name="Papanicolaou A."/>
            <person name="Barry K."/>
            <person name="LaButti K."/>
            <person name="Viragh M."/>
            <person name="Koriabine M."/>
            <person name="Yan M."/>
            <person name="Riley R."/>
            <person name="Champramary S."/>
            <person name="Plett K.L."/>
            <person name="Tsai I.J."/>
            <person name="Slot J."/>
            <person name="Sipos G."/>
            <person name="Plett J."/>
            <person name="Nagy L.G."/>
            <person name="Grigoriev I.V."/>
        </authorList>
    </citation>
    <scope>NUCLEOTIDE SEQUENCE</scope>
    <source>
        <strain evidence="1">CCBAS 213</strain>
    </source>
</reference>
<evidence type="ECO:0000313" key="1">
    <source>
        <dbReference type="EMBL" id="KAK0468465.1"/>
    </source>
</evidence>
<evidence type="ECO:0000313" key="2">
    <source>
        <dbReference type="Proteomes" id="UP001175211"/>
    </source>
</evidence>
<comment type="caution">
    <text evidence="1">The sequence shown here is derived from an EMBL/GenBank/DDBJ whole genome shotgun (WGS) entry which is preliminary data.</text>
</comment>
<dbReference type="Proteomes" id="UP001175211">
    <property type="component" value="Unassembled WGS sequence"/>
</dbReference>
<sequence>MSTKATTKVDAFKDAFYQTARNTPSSQKAQQEIKQVFMKPTKLVRACVFQEHHKFPATEAAAASKLLTGGDRALFTFMQVLGKQLGFKLYLTNVCYKVTGDMMTEHRQRGYGYRYGDYGFDYDVFGDDGPGNSDEEAENYSMEDAEEEGYSIEVKAVVDLDGMPVSLPKLDLDEANIVNGKLDSGKPDQKKFYYEDGHCGELVHLWNRTVLLIIPITSDVKAVTGDVLHYACHALQVSQSRSSSDKEKQLLAGLVRSCTNRAASLASGDQTSYGTVKVSVELSIRWKDVSTFLRVGQVCNLTTHTDALLDPEGFASVYRAFPAQWESLKEIFSKVVEHSSSNLTRGALLEKISAAAKGKKGVAAVTAWHKIQNGFILSNLKLLQPDEVEWLTGVVKKHDINFFRDILLPQLRNQPHEKKFWFPFIKALNWEKAGISTLEATEVISLCVRHVVDKTSAYPQKPYDPRDEDDVPKLLCRLLRGKVQW</sequence>
<dbReference type="RefSeq" id="XP_060338740.1">
    <property type="nucleotide sequence ID" value="XM_060476480.1"/>
</dbReference>
<accession>A0AA39U795</accession>
<name>A0AA39U795_ARMTA</name>
<proteinExistence type="predicted"/>
<protein>
    <submittedName>
        <fullName evidence="1">Uncharacterized protein</fullName>
    </submittedName>
</protein>